<proteinExistence type="inferred from homology"/>
<keyword evidence="4" id="KW-0233">DNA recombination</keyword>
<dbReference type="RefSeq" id="WP_059285505.1">
    <property type="nucleotide sequence ID" value="NZ_LNQU01000029.1"/>
</dbReference>
<dbReference type="Pfam" id="PF13356">
    <property type="entry name" value="Arm-DNA-bind_3"/>
    <property type="match status" value="1"/>
</dbReference>
<name>A0A318JKB1_9NEIS</name>
<dbReference type="InterPro" id="IPR010998">
    <property type="entry name" value="Integrase_recombinase_N"/>
</dbReference>
<feature type="domain" description="Core-binding (CB)" evidence="7">
    <location>
        <begin position="98"/>
        <end position="179"/>
    </location>
</feature>
<feature type="domain" description="Tyr recombinase" evidence="6">
    <location>
        <begin position="204"/>
        <end position="381"/>
    </location>
</feature>
<dbReference type="Pfam" id="PF22022">
    <property type="entry name" value="Phage_int_M"/>
    <property type="match status" value="1"/>
</dbReference>
<dbReference type="Gene3D" id="1.10.443.10">
    <property type="entry name" value="Intergrase catalytic core"/>
    <property type="match status" value="1"/>
</dbReference>
<dbReference type="InterPro" id="IPR025166">
    <property type="entry name" value="Integrase_DNA_bind_dom"/>
</dbReference>
<evidence type="ECO:0000259" key="6">
    <source>
        <dbReference type="PROSITE" id="PS51898"/>
    </source>
</evidence>
<dbReference type="EMBL" id="QJKC01000001">
    <property type="protein sequence ID" value="PXX51055.1"/>
    <property type="molecule type" value="Genomic_DNA"/>
</dbReference>
<dbReference type="Gene3D" id="3.30.160.390">
    <property type="entry name" value="Integrase, DNA-binding domain"/>
    <property type="match status" value="1"/>
</dbReference>
<dbReference type="InterPro" id="IPR013762">
    <property type="entry name" value="Integrase-like_cat_sf"/>
</dbReference>
<evidence type="ECO:0000256" key="1">
    <source>
        <dbReference type="ARBA" id="ARBA00008857"/>
    </source>
</evidence>
<comment type="similarity">
    <text evidence="1">Belongs to the 'phage' integrase family.</text>
</comment>
<dbReference type="InterPro" id="IPR011010">
    <property type="entry name" value="DNA_brk_join_enz"/>
</dbReference>
<keyword evidence="3 5" id="KW-0238">DNA-binding</keyword>
<evidence type="ECO:0000256" key="5">
    <source>
        <dbReference type="PROSITE-ProRule" id="PRU01248"/>
    </source>
</evidence>
<dbReference type="PROSITE" id="PS51898">
    <property type="entry name" value="TYR_RECOMBINASE"/>
    <property type="match status" value="1"/>
</dbReference>
<dbReference type="Pfam" id="PF00589">
    <property type="entry name" value="Phage_integrase"/>
    <property type="match status" value="1"/>
</dbReference>
<dbReference type="PANTHER" id="PTHR30629:SF2">
    <property type="entry name" value="PROPHAGE INTEGRASE INTS-RELATED"/>
    <property type="match status" value="1"/>
</dbReference>
<dbReference type="AlphaFoldDB" id="A0A318JKB1"/>
<evidence type="ECO:0000259" key="7">
    <source>
        <dbReference type="PROSITE" id="PS51900"/>
    </source>
</evidence>
<dbReference type="GO" id="GO:0006310">
    <property type="term" value="P:DNA recombination"/>
    <property type="evidence" value="ECO:0007669"/>
    <property type="project" value="UniProtKB-KW"/>
</dbReference>
<dbReference type="PANTHER" id="PTHR30629">
    <property type="entry name" value="PROPHAGE INTEGRASE"/>
    <property type="match status" value="1"/>
</dbReference>
<accession>A0A318JKB1</accession>
<evidence type="ECO:0000256" key="4">
    <source>
        <dbReference type="ARBA" id="ARBA00023172"/>
    </source>
</evidence>
<evidence type="ECO:0000256" key="3">
    <source>
        <dbReference type="ARBA" id="ARBA00023125"/>
    </source>
</evidence>
<dbReference type="InterPro" id="IPR053876">
    <property type="entry name" value="Phage_int_M"/>
</dbReference>
<dbReference type="InterPro" id="IPR044068">
    <property type="entry name" value="CB"/>
</dbReference>
<dbReference type="InterPro" id="IPR038488">
    <property type="entry name" value="Integrase_DNA-bd_sf"/>
</dbReference>
<comment type="caution">
    <text evidence="8">The sequence shown here is derived from an EMBL/GenBank/DDBJ whole genome shotgun (WGS) entry which is preliminary data.</text>
</comment>
<dbReference type="SUPFAM" id="SSF56349">
    <property type="entry name" value="DNA breaking-rejoining enzymes"/>
    <property type="match status" value="1"/>
</dbReference>
<dbReference type="CDD" id="cd00801">
    <property type="entry name" value="INT_P4_C"/>
    <property type="match status" value="1"/>
</dbReference>
<reference evidence="8 9" key="1">
    <citation type="submission" date="2018-05" db="EMBL/GenBank/DDBJ databases">
        <title>Genomic Encyclopedia of Type Strains, Phase IV (KMG-IV): sequencing the most valuable type-strain genomes for metagenomic binning, comparative biology and taxonomic classification.</title>
        <authorList>
            <person name="Goeker M."/>
        </authorList>
    </citation>
    <scope>NUCLEOTIDE SEQUENCE [LARGE SCALE GENOMIC DNA]</scope>
    <source>
        <strain evidence="8 9">DSM 25134</strain>
    </source>
</reference>
<organism evidence="8 9">
    <name type="scientific">Aquitalea magnusonii</name>
    <dbReference type="NCBI Taxonomy" id="332411"/>
    <lineage>
        <taxon>Bacteria</taxon>
        <taxon>Pseudomonadati</taxon>
        <taxon>Pseudomonadota</taxon>
        <taxon>Betaproteobacteria</taxon>
        <taxon>Neisseriales</taxon>
        <taxon>Chromobacteriaceae</taxon>
        <taxon>Aquitalea</taxon>
    </lineage>
</organism>
<sequence>MKLTDPVIKAAKPQDKAYTLSDGEGLALHIQPTGAKWWRFRYRFNGKPGLLSLGTYPDTGLKAARLERDRLKDLVKQGIDPSQNRQEEKLIAKIVSENSFEAVARQWWKDWRSTRTERHAEYVLRRLEADVFPVIGNKPVTDITTPLLLMTVKKIEARGALDIAKRALQTCGQIMRYAVAHGLAERNPAADVKPADALKSAKKTNHARLSAKELPELLRLIDAYDGQPLTRLALQMMAHTFVRTSELIGAKWEEFDLEARQWRIPAERMKMREEHIVPLTDQSLAILEDIRKLSGNRPLLFPSERGEGKSMSNNTLLYAIYRMGYHSRMTGHGFRGIASTILHEQGYPHDHIELQLAHAPRNAVSAAYNHARYLEQRASMMRDWSKYLDAVKAGAKVTPIRKTA</sequence>
<dbReference type="PROSITE" id="PS51900">
    <property type="entry name" value="CB"/>
    <property type="match status" value="1"/>
</dbReference>
<dbReference type="Proteomes" id="UP000248395">
    <property type="component" value="Unassembled WGS sequence"/>
</dbReference>
<keyword evidence="2" id="KW-0229">DNA integration</keyword>
<evidence type="ECO:0000313" key="9">
    <source>
        <dbReference type="Proteomes" id="UP000248395"/>
    </source>
</evidence>
<evidence type="ECO:0000256" key="2">
    <source>
        <dbReference type="ARBA" id="ARBA00022908"/>
    </source>
</evidence>
<dbReference type="OrthoDB" id="9775880at2"/>
<keyword evidence="9" id="KW-1185">Reference proteome</keyword>
<evidence type="ECO:0000313" key="8">
    <source>
        <dbReference type="EMBL" id="PXX51055.1"/>
    </source>
</evidence>
<dbReference type="GO" id="GO:0015074">
    <property type="term" value="P:DNA integration"/>
    <property type="evidence" value="ECO:0007669"/>
    <property type="project" value="UniProtKB-KW"/>
</dbReference>
<dbReference type="InterPro" id="IPR050808">
    <property type="entry name" value="Phage_Integrase"/>
</dbReference>
<dbReference type="InterPro" id="IPR002104">
    <property type="entry name" value="Integrase_catalytic"/>
</dbReference>
<protein>
    <submittedName>
        <fullName evidence="8">Integrase</fullName>
    </submittedName>
</protein>
<dbReference type="Gene3D" id="1.10.150.130">
    <property type="match status" value="1"/>
</dbReference>
<dbReference type="GO" id="GO:0003677">
    <property type="term" value="F:DNA binding"/>
    <property type="evidence" value="ECO:0007669"/>
    <property type="project" value="UniProtKB-UniRule"/>
</dbReference>
<gene>
    <name evidence="8" type="ORF">DFR38_101114</name>
</gene>